<evidence type="ECO:0000313" key="14">
    <source>
        <dbReference type="Proteomes" id="UP000284547"/>
    </source>
</evidence>
<evidence type="ECO:0000259" key="11">
    <source>
        <dbReference type="PROSITE" id="PS50109"/>
    </source>
</evidence>
<dbReference type="SUPFAM" id="SSF47384">
    <property type="entry name" value="Homodimeric domain of signal transducing histidine kinase"/>
    <property type="match status" value="1"/>
</dbReference>
<dbReference type="AlphaFoldDB" id="A0A411YXE0"/>
<dbReference type="InterPro" id="IPR005467">
    <property type="entry name" value="His_kinase_dom"/>
</dbReference>
<dbReference type="PANTHER" id="PTHR43065">
    <property type="entry name" value="SENSOR HISTIDINE KINASE"/>
    <property type="match status" value="1"/>
</dbReference>
<reference evidence="13 14" key="1">
    <citation type="submission" date="2018-08" db="EMBL/GenBank/DDBJ databases">
        <title>Flavobacterium tibetense sp. nov., isolated from a wetland YonghuCo on Tibetan Plateau.</title>
        <authorList>
            <person name="Phurbu D."/>
            <person name="Lu H."/>
            <person name="Xing P."/>
        </authorList>
    </citation>
    <scope>NUCLEOTIDE SEQUENCE [LARGE SCALE GENOMIC DNA]</scope>
    <source>
        <strain evidence="13 14">DJC</strain>
    </source>
</reference>
<dbReference type="PANTHER" id="PTHR43065:SF46">
    <property type="entry name" value="C4-DICARBOXYLATE TRANSPORT SENSOR PROTEIN DCTB"/>
    <property type="match status" value="1"/>
</dbReference>
<dbReference type="PRINTS" id="PR00344">
    <property type="entry name" value="BCTRLSENSOR"/>
</dbReference>
<dbReference type="InterPro" id="IPR003660">
    <property type="entry name" value="HAMP_dom"/>
</dbReference>
<evidence type="ECO:0000256" key="4">
    <source>
        <dbReference type="ARBA" id="ARBA00022553"/>
    </source>
</evidence>
<dbReference type="OrthoDB" id="9789238at2"/>
<dbReference type="SUPFAM" id="SSF55874">
    <property type="entry name" value="ATPase domain of HSP90 chaperone/DNA topoisomerase II/histidine kinase"/>
    <property type="match status" value="1"/>
</dbReference>
<keyword evidence="10" id="KW-0812">Transmembrane</keyword>
<dbReference type="InterPro" id="IPR004358">
    <property type="entry name" value="Sig_transdc_His_kin-like_C"/>
</dbReference>
<evidence type="ECO:0000259" key="12">
    <source>
        <dbReference type="PROSITE" id="PS50885"/>
    </source>
</evidence>
<dbReference type="InterPro" id="IPR036097">
    <property type="entry name" value="HisK_dim/P_sf"/>
</dbReference>
<dbReference type="Gene3D" id="3.30.565.10">
    <property type="entry name" value="Histidine kinase-like ATPase, C-terminal domain"/>
    <property type="match status" value="1"/>
</dbReference>
<evidence type="ECO:0000256" key="6">
    <source>
        <dbReference type="ARBA" id="ARBA00022741"/>
    </source>
</evidence>
<keyword evidence="6" id="KW-0547">Nucleotide-binding</keyword>
<keyword evidence="10" id="KW-1133">Transmembrane helix</keyword>
<keyword evidence="5" id="KW-0808">Transferase</keyword>
<keyword evidence="7 13" id="KW-0418">Kinase</keyword>
<name>A0A411YXE0_9RHOB</name>
<dbReference type="EMBL" id="QWEY01000014">
    <property type="protein sequence ID" value="RGP35564.1"/>
    <property type="molecule type" value="Genomic_DNA"/>
</dbReference>
<evidence type="ECO:0000256" key="10">
    <source>
        <dbReference type="SAM" id="Phobius"/>
    </source>
</evidence>
<sequence length="667" mass="72308">MMHGWSIWSRLLLAVGIIVCIAGALLATGMALVLRAERDFANLAQDRIPRVALAGELAEFTGELAALSARVMAGSLDPSTAPDLPGTRVAAAARGISEVLAAPGLRDAPQAAALASAEADLRDSLDRFTSLTEDSADLRRKLQMADEQLRWTQVDVQDQAGALLEDLSFNMDGDMRELIAPLTPDIQTAQRLELERSLTADRQLRDDLQRLAAEASTLSAVLLQARSVADLAALEQVERLGRDTLDAIALARVDPAGRSDVRLMLQALDRLVDLTQGNNSIFDLMRAQIELRDTTLVQLARSQLALGRMQAQLTDLGRSERRAAQSDADAAAQRILTGAGTLTILTMGGALLSTAILLLFVRNRIVRPIGRLTEDLMHIADAEKTAPATEWRGLNEMTRMEQAVGTFRHTVTDLKRAHRDLSVEVATRQQAVERLEKTQRELVQAGKMAALGQMSAAISHEINQPLAAIQHRLHALRGAHPEVTPAVERLEALTRRITGTISHLRRIARRSDHRRERVIISEPMDAVLDLLDHRLRETCTEVSIEPAARQLVVAGDEILIEQVLLNILGNALDAIEEAGTEPGRITIMACGGKAPQLIITDSGVGLRGHSGAEVVDPFFTTKEVGKGLGLGLSIVFNVMQDMGGQLDIGPATQGGAQVRLRFCAWPE</sequence>
<dbReference type="InterPro" id="IPR003661">
    <property type="entry name" value="HisK_dim/P_dom"/>
</dbReference>
<dbReference type="Gene3D" id="6.10.340.10">
    <property type="match status" value="1"/>
</dbReference>
<keyword evidence="14" id="KW-1185">Reference proteome</keyword>
<dbReference type="GO" id="GO:0005524">
    <property type="term" value="F:ATP binding"/>
    <property type="evidence" value="ECO:0007669"/>
    <property type="project" value="UniProtKB-KW"/>
</dbReference>
<evidence type="ECO:0000256" key="7">
    <source>
        <dbReference type="ARBA" id="ARBA00022777"/>
    </source>
</evidence>
<evidence type="ECO:0000256" key="1">
    <source>
        <dbReference type="ARBA" id="ARBA00000085"/>
    </source>
</evidence>
<dbReference type="GO" id="GO:0016020">
    <property type="term" value="C:membrane"/>
    <property type="evidence" value="ECO:0007669"/>
    <property type="project" value="UniProtKB-SubCell"/>
</dbReference>
<dbReference type="SMART" id="SM00387">
    <property type="entry name" value="HATPase_c"/>
    <property type="match status" value="1"/>
</dbReference>
<dbReference type="SMART" id="SM00388">
    <property type="entry name" value="HisKA"/>
    <property type="match status" value="1"/>
</dbReference>
<dbReference type="EC" id="2.7.13.3" evidence="3"/>
<comment type="caution">
    <text evidence="13">The sequence shown here is derived from an EMBL/GenBank/DDBJ whole genome shotgun (WGS) entry which is preliminary data.</text>
</comment>
<gene>
    <name evidence="13" type="ORF">D1012_19350</name>
</gene>
<evidence type="ECO:0000256" key="3">
    <source>
        <dbReference type="ARBA" id="ARBA00012438"/>
    </source>
</evidence>
<keyword evidence="8" id="KW-0067">ATP-binding</keyword>
<keyword evidence="9" id="KW-0902">Two-component regulatory system</keyword>
<organism evidence="13 14">
    <name type="scientific">Pseudotabrizicola alkalilacus</name>
    <dbReference type="NCBI Taxonomy" id="2305252"/>
    <lineage>
        <taxon>Bacteria</taxon>
        <taxon>Pseudomonadati</taxon>
        <taxon>Pseudomonadota</taxon>
        <taxon>Alphaproteobacteria</taxon>
        <taxon>Rhodobacterales</taxon>
        <taxon>Paracoccaceae</taxon>
        <taxon>Pseudotabrizicola</taxon>
    </lineage>
</organism>
<dbReference type="InterPro" id="IPR003594">
    <property type="entry name" value="HATPase_dom"/>
</dbReference>
<keyword evidence="10" id="KW-0472">Membrane</keyword>
<evidence type="ECO:0000256" key="5">
    <source>
        <dbReference type="ARBA" id="ARBA00022679"/>
    </source>
</evidence>
<feature type="transmembrane region" description="Helical" evidence="10">
    <location>
        <begin position="335"/>
        <end position="361"/>
    </location>
</feature>
<evidence type="ECO:0000313" key="13">
    <source>
        <dbReference type="EMBL" id="RGP35564.1"/>
    </source>
</evidence>
<evidence type="ECO:0000256" key="9">
    <source>
        <dbReference type="ARBA" id="ARBA00023012"/>
    </source>
</evidence>
<comment type="subcellular location">
    <subcellularLocation>
        <location evidence="2">Membrane</location>
    </subcellularLocation>
</comment>
<dbReference type="Pfam" id="PF02518">
    <property type="entry name" value="HATPase_c"/>
    <property type="match status" value="1"/>
</dbReference>
<dbReference type="PROSITE" id="PS50109">
    <property type="entry name" value="HIS_KIN"/>
    <property type="match status" value="1"/>
</dbReference>
<dbReference type="Pfam" id="PF00512">
    <property type="entry name" value="HisKA"/>
    <property type="match status" value="1"/>
</dbReference>
<evidence type="ECO:0000256" key="8">
    <source>
        <dbReference type="ARBA" id="ARBA00022840"/>
    </source>
</evidence>
<dbReference type="Proteomes" id="UP000284547">
    <property type="component" value="Unassembled WGS sequence"/>
</dbReference>
<feature type="domain" description="Histidine kinase" evidence="11">
    <location>
        <begin position="457"/>
        <end position="666"/>
    </location>
</feature>
<protein>
    <recommendedName>
        <fullName evidence="3">histidine kinase</fullName>
        <ecNumber evidence="3">2.7.13.3</ecNumber>
    </recommendedName>
</protein>
<dbReference type="PROSITE" id="PS50885">
    <property type="entry name" value="HAMP"/>
    <property type="match status" value="1"/>
</dbReference>
<evidence type="ECO:0000256" key="2">
    <source>
        <dbReference type="ARBA" id="ARBA00004370"/>
    </source>
</evidence>
<dbReference type="Gene3D" id="1.10.287.130">
    <property type="match status" value="1"/>
</dbReference>
<accession>A0A411YXE0</accession>
<dbReference type="CDD" id="cd00082">
    <property type="entry name" value="HisKA"/>
    <property type="match status" value="1"/>
</dbReference>
<proteinExistence type="predicted"/>
<comment type="catalytic activity">
    <reaction evidence="1">
        <text>ATP + protein L-histidine = ADP + protein N-phospho-L-histidine.</text>
        <dbReference type="EC" id="2.7.13.3"/>
    </reaction>
</comment>
<feature type="domain" description="HAMP" evidence="12">
    <location>
        <begin position="363"/>
        <end position="416"/>
    </location>
</feature>
<keyword evidence="4" id="KW-0597">Phosphoprotein</keyword>
<dbReference type="GO" id="GO:0000155">
    <property type="term" value="F:phosphorelay sensor kinase activity"/>
    <property type="evidence" value="ECO:0007669"/>
    <property type="project" value="InterPro"/>
</dbReference>
<dbReference type="InterPro" id="IPR036890">
    <property type="entry name" value="HATPase_C_sf"/>
</dbReference>